<proteinExistence type="predicted"/>
<keyword evidence="3" id="KW-1185">Reference proteome</keyword>
<dbReference type="EMBL" id="KI968748">
    <property type="protein sequence ID" value="EUN25686.1"/>
    <property type="molecule type" value="Genomic_DNA"/>
</dbReference>
<feature type="compositionally biased region" description="Polar residues" evidence="1">
    <location>
        <begin position="50"/>
        <end position="66"/>
    </location>
</feature>
<protein>
    <submittedName>
        <fullName evidence="2">Uncharacterized protein</fullName>
    </submittedName>
</protein>
<reference evidence="2 3" key="1">
    <citation type="journal article" date="2013" name="PLoS Genet.">
        <title>Comparative genome structure, secondary metabolite, and effector coding capacity across Cochliobolus pathogens.</title>
        <authorList>
            <person name="Condon B.J."/>
            <person name="Leng Y."/>
            <person name="Wu D."/>
            <person name="Bushley K.E."/>
            <person name="Ohm R.A."/>
            <person name="Otillar R."/>
            <person name="Martin J."/>
            <person name="Schackwitz W."/>
            <person name="Grimwood J."/>
            <person name="MohdZainudin N."/>
            <person name="Xue C."/>
            <person name="Wang R."/>
            <person name="Manning V.A."/>
            <person name="Dhillon B."/>
            <person name="Tu Z.J."/>
            <person name="Steffenson B.J."/>
            <person name="Salamov A."/>
            <person name="Sun H."/>
            <person name="Lowry S."/>
            <person name="LaButti K."/>
            <person name="Han J."/>
            <person name="Copeland A."/>
            <person name="Lindquist E."/>
            <person name="Barry K."/>
            <person name="Schmutz J."/>
            <person name="Baker S.E."/>
            <person name="Ciuffetti L.M."/>
            <person name="Grigoriev I.V."/>
            <person name="Zhong S."/>
            <person name="Turgeon B.G."/>
        </authorList>
    </citation>
    <scope>NUCLEOTIDE SEQUENCE [LARGE SCALE GENOMIC DNA]</scope>
    <source>
        <strain evidence="2 3">FI3</strain>
    </source>
</reference>
<dbReference type="HOGENOM" id="CLU_2830830_0_0_1"/>
<dbReference type="GeneID" id="26248427"/>
<gene>
    <name evidence="2" type="ORF">COCVIDRAFT_102723</name>
</gene>
<organism evidence="2 3">
    <name type="scientific">Bipolaris victoriae (strain FI3)</name>
    <name type="common">Victoria blight of oats agent</name>
    <name type="synonym">Cochliobolus victoriae</name>
    <dbReference type="NCBI Taxonomy" id="930091"/>
    <lineage>
        <taxon>Eukaryota</taxon>
        <taxon>Fungi</taxon>
        <taxon>Dikarya</taxon>
        <taxon>Ascomycota</taxon>
        <taxon>Pezizomycotina</taxon>
        <taxon>Dothideomycetes</taxon>
        <taxon>Pleosporomycetidae</taxon>
        <taxon>Pleosporales</taxon>
        <taxon>Pleosporineae</taxon>
        <taxon>Pleosporaceae</taxon>
        <taxon>Bipolaris</taxon>
    </lineage>
</organism>
<name>W7EC19_BIPV3</name>
<evidence type="ECO:0000313" key="2">
    <source>
        <dbReference type="EMBL" id="EUN25686.1"/>
    </source>
</evidence>
<dbReference type="AlphaFoldDB" id="W7EC19"/>
<dbReference type="Proteomes" id="UP000054337">
    <property type="component" value="Unassembled WGS sequence"/>
</dbReference>
<sequence>MWTWNARQPAAHDSQCAQCKWHKKKNNPSVAKPAVVAPASSAVKCWETGSGPSHQNNSSHGSAAPC</sequence>
<accession>W7EC19</accession>
<feature type="region of interest" description="Disordered" evidence="1">
    <location>
        <begin position="47"/>
        <end position="66"/>
    </location>
</feature>
<dbReference type="RefSeq" id="XP_014555274.1">
    <property type="nucleotide sequence ID" value="XM_014699788.1"/>
</dbReference>
<evidence type="ECO:0000256" key="1">
    <source>
        <dbReference type="SAM" id="MobiDB-lite"/>
    </source>
</evidence>
<evidence type="ECO:0000313" key="3">
    <source>
        <dbReference type="Proteomes" id="UP000054337"/>
    </source>
</evidence>